<keyword evidence="1" id="KW-0472">Membrane</keyword>
<accession>F4PXF2</accession>
<name>F4PXF2_CACFS</name>
<proteinExistence type="predicted"/>
<organism evidence="2 3">
    <name type="scientific">Cavenderia fasciculata</name>
    <name type="common">Slime mold</name>
    <name type="synonym">Dictyostelium fasciculatum</name>
    <dbReference type="NCBI Taxonomy" id="261658"/>
    <lineage>
        <taxon>Eukaryota</taxon>
        <taxon>Amoebozoa</taxon>
        <taxon>Evosea</taxon>
        <taxon>Eumycetozoa</taxon>
        <taxon>Dictyostelia</taxon>
        <taxon>Acytosteliales</taxon>
        <taxon>Cavenderiaceae</taxon>
        <taxon>Cavenderia</taxon>
    </lineage>
</organism>
<keyword evidence="3" id="KW-1185">Reference proteome</keyword>
<gene>
    <name evidence="2" type="ORF">DFA_00039</name>
</gene>
<sequence>MQYIDTIKEVPLKLAKETLTLASTRLHNNVTLAQGVKVGLLSTAVSFSLYYLKTIQVGPSQVIVDQIQHAIDELHQKVTVEGEIDLSGAKIQEVLQVIYNNQFITKDISTSANVLKLLEIMSVTAAAIRSTYETQNIKHASKEDIKTLFDHLQNENTISISIQIMSQLLLNMKKEDIPIHRIVSFCKSQFTPLVCSEMICLSLAILVINRRDCYQILIDSGIIVVFEFLITKHLKNNIPSIKYAMLQLIAANGPVSKNQQTLPQIIIDKYITQARLRYYLPYALQHQKLPVVSTFIQMAAFGMYTKRPLTESIGFPILLVGGMSIFGTIISSVKSLTGSAAVESLGSAIFMTGGYILVKCTSVKFASAFVGASMVSLMLTRTRESSGHKNIKPYIYPEEIIEHEKKKEIKKRVKKELKDFEQQGETQL</sequence>
<dbReference type="AlphaFoldDB" id="F4PXF2"/>
<protein>
    <recommendedName>
        <fullName evidence="4">Transmembrane protein</fullName>
    </recommendedName>
</protein>
<dbReference type="RefSeq" id="XP_004357756.1">
    <property type="nucleotide sequence ID" value="XM_004357699.1"/>
</dbReference>
<feature type="transmembrane region" description="Helical" evidence="1">
    <location>
        <begin position="313"/>
        <end position="333"/>
    </location>
</feature>
<keyword evidence="1" id="KW-1133">Transmembrane helix</keyword>
<evidence type="ECO:0000313" key="2">
    <source>
        <dbReference type="EMBL" id="EGG19462.1"/>
    </source>
</evidence>
<dbReference type="GeneID" id="14871811"/>
<evidence type="ECO:0000256" key="1">
    <source>
        <dbReference type="SAM" id="Phobius"/>
    </source>
</evidence>
<reference evidence="3" key="1">
    <citation type="journal article" date="2011" name="Genome Res.">
        <title>Phylogeny-wide analysis of social amoeba genomes highlights ancient origins for complex intercellular communication.</title>
        <authorList>
            <person name="Heidel A.J."/>
            <person name="Lawal H.M."/>
            <person name="Felder M."/>
            <person name="Schilde C."/>
            <person name="Helps N.R."/>
            <person name="Tunggal B."/>
            <person name="Rivero F."/>
            <person name="John U."/>
            <person name="Schleicher M."/>
            <person name="Eichinger L."/>
            <person name="Platzer M."/>
            <person name="Noegel A.A."/>
            <person name="Schaap P."/>
            <person name="Gloeckner G."/>
        </authorList>
    </citation>
    <scope>NUCLEOTIDE SEQUENCE [LARGE SCALE GENOMIC DNA]</scope>
    <source>
        <strain evidence="3">SH3</strain>
    </source>
</reference>
<dbReference type="KEGG" id="dfa:DFA_00039"/>
<dbReference type="EMBL" id="GL883014">
    <property type="protein sequence ID" value="EGG19462.1"/>
    <property type="molecule type" value="Genomic_DNA"/>
</dbReference>
<dbReference type="Proteomes" id="UP000007797">
    <property type="component" value="Unassembled WGS sequence"/>
</dbReference>
<evidence type="ECO:0008006" key="4">
    <source>
        <dbReference type="Google" id="ProtNLM"/>
    </source>
</evidence>
<evidence type="ECO:0000313" key="3">
    <source>
        <dbReference type="Proteomes" id="UP000007797"/>
    </source>
</evidence>
<keyword evidence="1" id="KW-0812">Transmembrane</keyword>